<dbReference type="OrthoDB" id="3268696at2759"/>
<feature type="non-terminal residue" evidence="1">
    <location>
        <position position="149"/>
    </location>
</feature>
<reference evidence="1" key="1">
    <citation type="submission" date="2020-11" db="EMBL/GenBank/DDBJ databases">
        <authorList>
            <consortium name="DOE Joint Genome Institute"/>
            <person name="Ahrendt S."/>
            <person name="Riley R."/>
            <person name="Andreopoulos W."/>
            <person name="Labutti K."/>
            <person name="Pangilinan J."/>
            <person name="Ruiz-Duenas F.J."/>
            <person name="Barrasa J.M."/>
            <person name="Sanchez-Garcia M."/>
            <person name="Camarero S."/>
            <person name="Miyauchi S."/>
            <person name="Serrano A."/>
            <person name="Linde D."/>
            <person name="Babiker R."/>
            <person name="Drula E."/>
            <person name="Ayuso-Fernandez I."/>
            <person name="Pacheco R."/>
            <person name="Padilla G."/>
            <person name="Ferreira P."/>
            <person name="Barriuso J."/>
            <person name="Kellner H."/>
            <person name="Castanera R."/>
            <person name="Alfaro M."/>
            <person name="Ramirez L."/>
            <person name="Pisabarro A.G."/>
            <person name="Kuo A."/>
            <person name="Tritt A."/>
            <person name="Lipzen A."/>
            <person name="He G."/>
            <person name="Yan M."/>
            <person name="Ng V."/>
            <person name="Cullen D."/>
            <person name="Martin F."/>
            <person name="Rosso M.-N."/>
            <person name="Henrissat B."/>
            <person name="Hibbett D."/>
            <person name="Martinez A.T."/>
            <person name="Grigoriev I.V."/>
        </authorList>
    </citation>
    <scope>NUCLEOTIDE SEQUENCE</scope>
    <source>
        <strain evidence="1">ATCC 90797</strain>
    </source>
</reference>
<proteinExistence type="predicted"/>
<gene>
    <name evidence="1" type="ORF">BDN71DRAFT_1350626</name>
</gene>
<dbReference type="EMBL" id="MU154699">
    <property type="protein sequence ID" value="KAF9488732.1"/>
    <property type="molecule type" value="Genomic_DNA"/>
</dbReference>
<organism evidence="1 2">
    <name type="scientific">Pleurotus eryngii</name>
    <name type="common">Boletus of the steppes</name>
    <dbReference type="NCBI Taxonomy" id="5323"/>
    <lineage>
        <taxon>Eukaryota</taxon>
        <taxon>Fungi</taxon>
        <taxon>Dikarya</taxon>
        <taxon>Basidiomycota</taxon>
        <taxon>Agaricomycotina</taxon>
        <taxon>Agaricomycetes</taxon>
        <taxon>Agaricomycetidae</taxon>
        <taxon>Agaricales</taxon>
        <taxon>Pleurotineae</taxon>
        <taxon>Pleurotaceae</taxon>
        <taxon>Pleurotus</taxon>
    </lineage>
</organism>
<comment type="caution">
    <text evidence="1">The sequence shown here is derived from an EMBL/GenBank/DDBJ whole genome shotgun (WGS) entry which is preliminary data.</text>
</comment>
<protein>
    <submittedName>
        <fullName evidence="1">Uncharacterized protein</fullName>
    </submittedName>
</protein>
<dbReference type="Proteomes" id="UP000807025">
    <property type="component" value="Unassembled WGS sequence"/>
</dbReference>
<dbReference type="AlphaFoldDB" id="A0A9P5ZJV7"/>
<keyword evidence="2" id="KW-1185">Reference proteome</keyword>
<accession>A0A9P5ZJV7</accession>
<evidence type="ECO:0000313" key="1">
    <source>
        <dbReference type="EMBL" id="KAF9488732.1"/>
    </source>
</evidence>
<sequence length="149" mass="17551">YRRQGYQPTRTDYTHYEARRDAFLRTLHGRAAIAMGGIIWRLSRDVVDIADVLAGPTEQATIWTWTNCSDDEAYVDDALTEYELDLIIGNYKVSVAELSWWPKHWNFTNTSLDMHIWTQNAEDWFQHHLERIRNGTAPLRTSCEWKKSM</sequence>
<evidence type="ECO:0000313" key="2">
    <source>
        <dbReference type="Proteomes" id="UP000807025"/>
    </source>
</evidence>
<name>A0A9P5ZJV7_PLEER</name>
<feature type="non-terminal residue" evidence="1">
    <location>
        <position position="1"/>
    </location>
</feature>